<comment type="function">
    <text evidence="4">Catalyzes the formation of sulfite from adenosine 5'-phosphosulfate (APS) using thioredoxin as an electron donor.</text>
</comment>
<sequence>MRHDPTLGRRPGPDDYEHLGAQDVLERALRRDFPGRIALVSSFGAESVVLLHMLAQVDRHAPVLFGQTQMLFPETLAYQREVAETLGLTDVRHMTPDPAETAVHDPDGGLNRRDDDLCCHIRKVAPLERALAPFDAWITGRKRAQSATRAALSVMETDAAGRVKLNPLADWRADDLRAYMAAHRLPPHPLVAQGFPSIGCLPCTTRVAPGENPRAGRWRGRDKEECGIHIVDGRVVRAPGDAGPMDRL</sequence>
<dbReference type="GO" id="GO:0004604">
    <property type="term" value="F:phosphoadenylyl-sulfate reductase (thioredoxin) activity"/>
    <property type="evidence" value="ECO:0007669"/>
    <property type="project" value="UniProtKB-UniRule"/>
</dbReference>
<keyword evidence="2 4" id="KW-0560">Oxidoreductase</keyword>
<dbReference type="GO" id="GO:0046872">
    <property type="term" value="F:metal ion binding"/>
    <property type="evidence" value="ECO:0007669"/>
    <property type="project" value="UniProtKB-KW"/>
</dbReference>
<dbReference type="EMBL" id="FNQM01000006">
    <property type="protein sequence ID" value="SEA53125.1"/>
    <property type="molecule type" value="Genomic_DNA"/>
</dbReference>
<keyword evidence="4" id="KW-0411">Iron-sulfur</keyword>
<feature type="active site" description="Nucleophile; cysteine thiosulfonate intermediate" evidence="4">
    <location>
        <position position="226"/>
    </location>
</feature>
<evidence type="ECO:0000313" key="7">
    <source>
        <dbReference type="Proteomes" id="UP000198703"/>
    </source>
</evidence>
<dbReference type="PIRSF" id="PIRSF000857">
    <property type="entry name" value="PAPS_reductase"/>
    <property type="match status" value="1"/>
</dbReference>
<comment type="cofactor">
    <cofactor evidence="4">
        <name>[4Fe-4S] cluster</name>
        <dbReference type="ChEBI" id="CHEBI:49883"/>
    </cofactor>
    <text evidence="4">Binds 1 [4Fe-4S] cluster per subunit.</text>
</comment>
<dbReference type="RefSeq" id="WP_093253595.1">
    <property type="nucleotide sequence ID" value="NZ_FNQM01000006.1"/>
</dbReference>
<dbReference type="AlphaFoldDB" id="A0A1H4BY43"/>
<dbReference type="PANTHER" id="PTHR46509:SF1">
    <property type="entry name" value="PHOSPHOADENOSINE PHOSPHOSULFATE REDUCTASE"/>
    <property type="match status" value="1"/>
</dbReference>
<dbReference type="SUPFAM" id="SSF52402">
    <property type="entry name" value="Adenine nucleotide alpha hydrolases-like"/>
    <property type="match status" value="1"/>
</dbReference>
<evidence type="ECO:0000256" key="1">
    <source>
        <dbReference type="ARBA" id="ARBA00009732"/>
    </source>
</evidence>
<evidence type="ECO:0000256" key="4">
    <source>
        <dbReference type="HAMAP-Rule" id="MF_00063"/>
    </source>
</evidence>
<dbReference type="Gene3D" id="3.40.50.620">
    <property type="entry name" value="HUPs"/>
    <property type="match status" value="1"/>
</dbReference>
<organism evidence="6 7">
    <name type="scientific">Rubrimonas cliftonensis</name>
    <dbReference type="NCBI Taxonomy" id="89524"/>
    <lineage>
        <taxon>Bacteria</taxon>
        <taxon>Pseudomonadati</taxon>
        <taxon>Pseudomonadota</taxon>
        <taxon>Alphaproteobacteria</taxon>
        <taxon>Rhodobacterales</taxon>
        <taxon>Paracoccaceae</taxon>
        <taxon>Rubrimonas</taxon>
    </lineage>
</organism>
<dbReference type="InterPro" id="IPR004511">
    <property type="entry name" value="PAPS/APS_Rdtase"/>
</dbReference>
<feature type="binding site" evidence="4">
    <location>
        <position position="200"/>
    </location>
    <ligand>
        <name>[4Fe-4S] cluster</name>
        <dbReference type="ChEBI" id="CHEBI:49883"/>
    </ligand>
</feature>
<dbReference type="PANTHER" id="PTHR46509">
    <property type="entry name" value="PHOSPHOADENOSINE PHOSPHOSULFATE REDUCTASE"/>
    <property type="match status" value="1"/>
</dbReference>
<dbReference type="InterPro" id="IPR002500">
    <property type="entry name" value="PAPS_reduct_dom"/>
</dbReference>
<keyword evidence="4" id="KW-0963">Cytoplasm</keyword>
<dbReference type="GO" id="GO:0005737">
    <property type="term" value="C:cytoplasm"/>
    <property type="evidence" value="ECO:0007669"/>
    <property type="project" value="UniProtKB-SubCell"/>
</dbReference>
<evidence type="ECO:0000256" key="3">
    <source>
        <dbReference type="ARBA" id="ARBA00024327"/>
    </source>
</evidence>
<feature type="binding site" evidence="4">
    <location>
        <position position="119"/>
    </location>
    <ligand>
        <name>[4Fe-4S] cluster</name>
        <dbReference type="ChEBI" id="CHEBI:49883"/>
    </ligand>
</feature>
<evidence type="ECO:0000256" key="2">
    <source>
        <dbReference type="ARBA" id="ARBA00023002"/>
    </source>
</evidence>
<feature type="domain" description="Phosphoadenosine phosphosulphate reductase" evidence="5">
    <location>
        <begin position="37"/>
        <end position="205"/>
    </location>
</feature>
<dbReference type="STRING" id="89524.SAMN05444370_106107"/>
<comment type="subcellular location">
    <subcellularLocation>
        <location evidence="4">Cytoplasm</location>
    </subcellularLocation>
</comment>
<name>A0A1H4BY43_9RHOB</name>
<dbReference type="GO" id="GO:0043866">
    <property type="term" value="F:adenylyl-sulfate reductase (thioredoxin) activity"/>
    <property type="evidence" value="ECO:0007669"/>
    <property type="project" value="UniProtKB-EC"/>
</dbReference>
<dbReference type="HAMAP" id="MF_00063">
    <property type="entry name" value="CysH"/>
    <property type="match status" value="1"/>
</dbReference>
<keyword evidence="4" id="KW-0408">Iron</keyword>
<dbReference type="OrthoDB" id="9794018at2"/>
<dbReference type="NCBIfam" id="NF002537">
    <property type="entry name" value="PRK02090.1"/>
    <property type="match status" value="1"/>
</dbReference>
<protein>
    <recommendedName>
        <fullName evidence="4">Adenosine 5'-phosphosulfate reductase</fullName>
        <shortName evidence="4">APS reductase</shortName>
        <ecNumber evidence="4">1.8.4.10</ecNumber>
    </recommendedName>
    <alternativeName>
        <fullName evidence="4">5'-adenylylsulfate reductase</fullName>
    </alternativeName>
    <alternativeName>
        <fullName evidence="4">Thioredoxin-dependent 5'-adenylylsulfate reductase</fullName>
    </alternativeName>
</protein>
<dbReference type="InterPro" id="IPR014729">
    <property type="entry name" value="Rossmann-like_a/b/a_fold"/>
</dbReference>
<dbReference type="EC" id="1.8.4.10" evidence="4"/>
<feature type="binding site" evidence="4">
    <location>
        <position position="203"/>
    </location>
    <ligand>
        <name>[4Fe-4S] cluster</name>
        <dbReference type="ChEBI" id="CHEBI:49883"/>
    </ligand>
</feature>
<gene>
    <name evidence="4" type="primary">cysH</name>
    <name evidence="6" type="ORF">SAMN05444370_106107</name>
</gene>
<keyword evidence="7" id="KW-1185">Reference proteome</keyword>
<dbReference type="NCBIfam" id="TIGR00434">
    <property type="entry name" value="cysH"/>
    <property type="match status" value="1"/>
</dbReference>
<feature type="binding site" evidence="4">
    <location>
        <position position="118"/>
    </location>
    <ligand>
        <name>[4Fe-4S] cluster</name>
        <dbReference type="ChEBI" id="CHEBI:49883"/>
    </ligand>
</feature>
<dbReference type="GO" id="GO:0070814">
    <property type="term" value="P:hydrogen sulfide biosynthetic process"/>
    <property type="evidence" value="ECO:0007669"/>
    <property type="project" value="UniProtKB-UniRule"/>
</dbReference>
<evidence type="ECO:0000313" key="6">
    <source>
        <dbReference type="EMBL" id="SEA53125.1"/>
    </source>
</evidence>
<dbReference type="GO" id="GO:0051539">
    <property type="term" value="F:4 iron, 4 sulfur cluster binding"/>
    <property type="evidence" value="ECO:0007669"/>
    <property type="project" value="UniProtKB-UniRule"/>
</dbReference>
<reference evidence="6 7" key="1">
    <citation type="submission" date="2016-10" db="EMBL/GenBank/DDBJ databases">
        <authorList>
            <person name="de Groot N.N."/>
        </authorList>
    </citation>
    <scope>NUCLEOTIDE SEQUENCE [LARGE SCALE GENOMIC DNA]</scope>
    <source>
        <strain evidence="6 7">DSM 15345</strain>
    </source>
</reference>
<dbReference type="GO" id="GO:0019379">
    <property type="term" value="P:sulfate assimilation, phosphoadenylyl sulfate reduction by phosphoadenylyl-sulfate reductase (thioredoxin)"/>
    <property type="evidence" value="ECO:0007669"/>
    <property type="project" value="UniProtKB-UniRule"/>
</dbReference>
<dbReference type="Pfam" id="PF01507">
    <property type="entry name" value="PAPS_reduct"/>
    <property type="match status" value="1"/>
</dbReference>
<comment type="catalytic activity">
    <reaction evidence="4">
        <text>[thioredoxin]-disulfide + sulfite + AMP + 2 H(+) = adenosine 5'-phosphosulfate + [thioredoxin]-dithiol</text>
        <dbReference type="Rhea" id="RHEA:21976"/>
        <dbReference type="Rhea" id="RHEA-COMP:10698"/>
        <dbReference type="Rhea" id="RHEA-COMP:10700"/>
        <dbReference type="ChEBI" id="CHEBI:15378"/>
        <dbReference type="ChEBI" id="CHEBI:17359"/>
        <dbReference type="ChEBI" id="CHEBI:29950"/>
        <dbReference type="ChEBI" id="CHEBI:50058"/>
        <dbReference type="ChEBI" id="CHEBI:58243"/>
        <dbReference type="ChEBI" id="CHEBI:456215"/>
        <dbReference type="EC" id="1.8.4.10"/>
    </reaction>
</comment>
<proteinExistence type="inferred from homology"/>
<dbReference type="Proteomes" id="UP000198703">
    <property type="component" value="Unassembled WGS sequence"/>
</dbReference>
<comment type="similarity">
    <text evidence="1 4">Belongs to the PAPS reductase family. CysH subfamily.</text>
</comment>
<accession>A0A1H4BY43</accession>
<comment type="pathway">
    <text evidence="3 4">Sulfur metabolism; hydrogen sulfide biosynthesis; sulfite from sulfate.</text>
</comment>
<evidence type="ECO:0000259" key="5">
    <source>
        <dbReference type="Pfam" id="PF01507"/>
    </source>
</evidence>
<keyword evidence="4" id="KW-0479">Metal-binding</keyword>